<dbReference type="Proteomes" id="UP000037460">
    <property type="component" value="Unassembled WGS sequence"/>
</dbReference>
<dbReference type="GO" id="GO:0045505">
    <property type="term" value="F:dynein intermediate chain binding"/>
    <property type="evidence" value="ECO:0007669"/>
    <property type="project" value="InterPro"/>
</dbReference>
<proteinExistence type="predicted"/>
<dbReference type="InterPro" id="IPR027417">
    <property type="entry name" value="P-loop_NTPase"/>
</dbReference>
<comment type="caution">
    <text evidence="2">The sequence shown here is derived from an EMBL/GenBank/DDBJ whole genome shotgun (WGS) entry which is preliminary data.</text>
</comment>
<dbReference type="GO" id="GO:0007018">
    <property type="term" value="P:microtubule-based movement"/>
    <property type="evidence" value="ECO:0007669"/>
    <property type="project" value="InterPro"/>
</dbReference>
<dbReference type="Pfam" id="PF03028">
    <property type="entry name" value="Dynein_heavy"/>
    <property type="match status" value="1"/>
</dbReference>
<reference evidence="3" key="1">
    <citation type="journal article" date="2015" name="PLoS Genet.">
        <title>Genome Sequence and Transcriptome Analyses of Chrysochromulina tobin: Metabolic Tools for Enhanced Algal Fitness in the Prominent Order Prymnesiales (Haptophyceae).</title>
        <authorList>
            <person name="Hovde B.T."/>
            <person name="Deodato C.R."/>
            <person name="Hunsperger H.M."/>
            <person name="Ryken S.A."/>
            <person name="Yost W."/>
            <person name="Jha R.K."/>
            <person name="Patterson J."/>
            <person name="Monnat R.J. Jr."/>
            <person name="Barlow S.B."/>
            <person name="Starkenburg S.R."/>
            <person name="Cattolico R.A."/>
        </authorList>
    </citation>
    <scope>NUCLEOTIDE SEQUENCE</scope>
    <source>
        <strain evidence="3">CCMP291</strain>
    </source>
</reference>
<dbReference type="InterPro" id="IPR004273">
    <property type="entry name" value="Dynein_heavy_D6_P-loop"/>
</dbReference>
<evidence type="ECO:0000313" key="2">
    <source>
        <dbReference type="EMBL" id="KOO33042.1"/>
    </source>
</evidence>
<dbReference type="InterPro" id="IPR026983">
    <property type="entry name" value="DHC"/>
</dbReference>
<protein>
    <submittedName>
        <fullName evidence="2">Flagellar outer dynein arm heavy chain gamma</fullName>
    </submittedName>
</protein>
<dbReference type="Gene3D" id="3.40.50.300">
    <property type="entry name" value="P-loop containing nucleotide triphosphate hydrolases"/>
    <property type="match status" value="1"/>
</dbReference>
<dbReference type="GO" id="GO:0008569">
    <property type="term" value="F:minus-end-directed microtubule motor activity"/>
    <property type="evidence" value="ECO:0007669"/>
    <property type="project" value="InterPro"/>
</dbReference>
<evidence type="ECO:0000313" key="3">
    <source>
        <dbReference type="Proteomes" id="UP000037460"/>
    </source>
</evidence>
<dbReference type="GO" id="GO:0030286">
    <property type="term" value="C:dynein complex"/>
    <property type="evidence" value="ECO:0007669"/>
    <property type="project" value="InterPro"/>
</dbReference>
<feature type="domain" description="Dynein heavy chain region D6 P-loop" evidence="1">
    <location>
        <begin position="2"/>
        <end position="90"/>
    </location>
</feature>
<dbReference type="AlphaFoldDB" id="A0A0M0K381"/>
<dbReference type="PANTHER" id="PTHR22878">
    <property type="entry name" value="DYNEIN HEAVY CHAIN 6, AXONEMAL-LIKE-RELATED"/>
    <property type="match status" value="1"/>
</dbReference>
<sequence length="153" mass="17057">MKKKVGSIPMDQGQEPAARKLLQQGMLVGSWVLLQNCHLGLKMMRELETTIIQKRATEPEDLHDEFRCWISAEPHPLFPIGLLHMSIKVTNEVPAGIRAGLNGTYAWLTQDNLDAISGTSNATWRKDALRTLLHAHCRPGVAAAARIYGFARF</sequence>
<name>A0A0M0K381_9EUKA</name>
<keyword evidence="2" id="KW-0966">Cell projection</keyword>
<organism evidence="2 3">
    <name type="scientific">Chrysochromulina tobinii</name>
    <dbReference type="NCBI Taxonomy" id="1460289"/>
    <lineage>
        <taxon>Eukaryota</taxon>
        <taxon>Haptista</taxon>
        <taxon>Haptophyta</taxon>
        <taxon>Prymnesiophyceae</taxon>
        <taxon>Prymnesiales</taxon>
        <taxon>Chrysochromulinaceae</taxon>
        <taxon>Chrysochromulina</taxon>
    </lineage>
</organism>
<keyword evidence="3" id="KW-1185">Reference proteome</keyword>
<dbReference type="OrthoDB" id="10251809at2759"/>
<keyword evidence="2" id="KW-0969">Cilium</keyword>
<keyword evidence="2" id="KW-0282">Flagellum</keyword>
<gene>
    <name evidence="2" type="ORF">Ctob_016320</name>
</gene>
<dbReference type="EMBL" id="JWZX01001616">
    <property type="protein sequence ID" value="KOO33042.1"/>
    <property type="molecule type" value="Genomic_DNA"/>
</dbReference>
<accession>A0A0M0K381</accession>
<dbReference type="PANTHER" id="PTHR22878:SF63">
    <property type="entry name" value="DYNEIN AXONEMAL HEAVY CHAIN 10"/>
    <property type="match status" value="1"/>
</dbReference>
<dbReference type="GO" id="GO:0051959">
    <property type="term" value="F:dynein light intermediate chain binding"/>
    <property type="evidence" value="ECO:0007669"/>
    <property type="project" value="InterPro"/>
</dbReference>
<evidence type="ECO:0000259" key="1">
    <source>
        <dbReference type="Pfam" id="PF03028"/>
    </source>
</evidence>